<keyword evidence="9" id="KW-0315">Glutamine amidotransferase</keyword>
<dbReference type="SUPFAM" id="SSF52317">
    <property type="entry name" value="Class I glutamine amidotransferase-like"/>
    <property type="match status" value="1"/>
</dbReference>
<dbReference type="GO" id="GO:0044210">
    <property type="term" value="P:'de novo' CTP biosynthetic process"/>
    <property type="evidence" value="ECO:0007669"/>
    <property type="project" value="UniProtKB-UniPathway"/>
</dbReference>
<accession>A0A0G0PRN8</accession>
<evidence type="ECO:0000259" key="15">
    <source>
        <dbReference type="Pfam" id="PF00117"/>
    </source>
</evidence>
<dbReference type="GO" id="GO:0019856">
    <property type="term" value="P:pyrimidine nucleobase biosynthetic process"/>
    <property type="evidence" value="ECO:0007669"/>
    <property type="project" value="TreeGrafter"/>
</dbReference>
<dbReference type="UniPathway" id="UPA00159">
    <property type="reaction ID" value="UER00277"/>
</dbReference>
<reference evidence="17 18" key="1">
    <citation type="journal article" date="2015" name="Nature">
        <title>rRNA introns, odd ribosomes, and small enigmatic genomes across a large radiation of phyla.</title>
        <authorList>
            <person name="Brown C.T."/>
            <person name="Hug L.A."/>
            <person name="Thomas B.C."/>
            <person name="Sharon I."/>
            <person name="Castelle C.J."/>
            <person name="Singh A."/>
            <person name="Wilkins M.J."/>
            <person name="Williams K.H."/>
            <person name="Banfield J.F."/>
        </authorList>
    </citation>
    <scope>NUCLEOTIDE SEQUENCE [LARGE SCALE GENOMIC DNA]</scope>
</reference>
<dbReference type="GO" id="GO:0042802">
    <property type="term" value="F:identical protein binding"/>
    <property type="evidence" value="ECO:0007669"/>
    <property type="project" value="TreeGrafter"/>
</dbReference>
<evidence type="ECO:0000256" key="9">
    <source>
        <dbReference type="ARBA" id="ARBA00022962"/>
    </source>
</evidence>
<evidence type="ECO:0000259" key="16">
    <source>
        <dbReference type="Pfam" id="PF06418"/>
    </source>
</evidence>
<dbReference type="Proteomes" id="UP000034793">
    <property type="component" value="Unassembled WGS sequence"/>
</dbReference>
<dbReference type="SUPFAM" id="SSF52540">
    <property type="entry name" value="P-loop containing nucleoside triphosphate hydrolases"/>
    <property type="match status" value="1"/>
</dbReference>
<evidence type="ECO:0000256" key="3">
    <source>
        <dbReference type="ARBA" id="ARBA00012291"/>
    </source>
</evidence>
<evidence type="ECO:0000256" key="6">
    <source>
        <dbReference type="ARBA" id="ARBA00022741"/>
    </source>
</evidence>
<sequence>MKFIIVSGGVLSGLGKGVTASSIGLLLKSRGVKVTAMKCDMYLNIDAGTMNPIEHGEVFVTHDGVETDQDLGHYERFLGQTLTRANYLTNGQIYKYVLDRERALEYGGACVEPYHHIPPEIIERWYAAGEASKADIVIIELGGTVGEYEGMLFFEAVRRLKLLKPKDIVLVHVGYLPVPPSIGELKSKPLQQSVGFLNSLGLSPDIIIGRAEKPVDDKRKEKIALASGLLKEDVISNPDVESIYQVPIVLEEQRFSQRLIAKLGLRAAKTPNLTSWKTMLKKAKESKKEVSIAVIGKYQKTGDYTLSDSYVCVVEALKHAGWLLGVQPNLIWVDSEGLEGKTSSGVASILSKVDAVLVPQGWGKRGVEGKIKAAKYARENKVPYLGLCFGMQMATIEFARHVIGLTAANSEEIDPKTKYPVIHIMKNQRKYLANKQYGGTIRLGAWPCRINKDTVLEKAYKKYGGDITSPWYTKNPAKDFKIEAKLARVVFERHRHRYEFNNAFTIKFEENGFIISGSSPDGLLVEAVELANHPFFVGTQYHPEYESRPLTPHPIFCAFIEAAKKSR</sequence>
<comment type="pathway">
    <text evidence="1">Pyrimidine metabolism; CTP biosynthesis via de novo pathway; CTP from UDP: step 2/2.</text>
</comment>
<dbReference type="GO" id="GO:0005524">
    <property type="term" value="F:ATP binding"/>
    <property type="evidence" value="ECO:0007669"/>
    <property type="project" value="UniProtKB-KW"/>
</dbReference>
<comment type="caution">
    <text evidence="17">The sequence shown here is derived from an EMBL/GenBank/DDBJ whole genome shotgun (WGS) entry which is preliminary data.</text>
</comment>
<dbReference type="PROSITE" id="PS51273">
    <property type="entry name" value="GATASE_TYPE_1"/>
    <property type="match status" value="1"/>
</dbReference>
<dbReference type="InterPro" id="IPR027417">
    <property type="entry name" value="P-loop_NTPase"/>
</dbReference>
<evidence type="ECO:0000256" key="11">
    <source>
        <dbReference type="ARBA" id="ARBA00047781"/>
    </source>
</evidence>
<dbReference type="Gene3D" id="3.40.50.880">
    <property type="match status" value="1"/>
</dbReference>
<evidence type="ECO:0000256" key="5">
    <source>
        <dbReference type="ARBA" id="ARBA00022723"/>
    </source>
</evidence>
<dbReference type="Gene3D" id="3.40.50.300">
    <property type="entry name" value="P-loop containing nucleotide triphosphate hydrolases"/>
    <property type="match status" value="1"/>
</dbReference>
<dbReference type="InterPro" id="IPR033828">
    <property type="entry name" value="GATase1_CTP_Synthase"/>
</dbReference>
<dbReference type="PANTHER" id="PTHR11550">
    <property type="entry name" value="CTP SYNTHASE"/>
    <property type="match status" value="1"/>
</dbReference>
<organism evidence="17 18">
    <name type="scientific">Candidatus Woesebacteria bacterium GW2011_GWA1_39_8</name>
    <dbReference type="NCBI Taxonomy" id="1618552"/>
    <lineage>
        <taxon>Bacteria</taxon>
        <taxon>Candidatus Woeseibacteriota</taxon>
    </lineage>
</organism>
<evidence type="ECO:0000256" key="4">
    <source>
        <dbReference type="ARBA" id="ARBA00022598"/>
    </source>
</evidence>
<dbReference type="GO" id="GO:0005829">
    <property type="term" value="C:cytosol"/>
    <property type="evidence" value="ECO:0007669"/>
    <property type="project" value="TreeGrafter"/>
</dbReference>
<evidence type="ECO:0000313" key="17">
    <source>
        <dbReference type="EMBL" id="KKR27756.1"/>
    </source>
</evidence>
<dbReference type="InterPro" id="IPR017456">
    <property type="entry name" value="CTP_synthase_N"/>
</dbReference>
<keyword evidence="6" id="KW-0547">Nucleotide-binding</keyword>
<evidence type="ECO:0000313" key="18">
    <source>
        <dbReference type="Proteomes" id="UP000034793"/>
    </source>
</evidence>
<protein>
    <recommendedName>
        <fullName evidence="3">CTP synthase (glutamine hydrolyzing)</fullName>
        <ecNumber evidence="3">6.3.4.2</ecNumber>
    </recommendedName>
    <alternativeName>
        <fullName evidence="13">Cytidine 5'-triphosphate synthase</fullName>
    </alternativeName>
    <alternativeName>
        <fullName evidence="14">Cytidine triphosphate synthetase</fullName>
    </alternativeName>
    <alternativeName>
        <fullName evidence="12">UTP--ammonia ligase</fullName>
    </alternativeName>
</protein>
<dbReference type="NCBIfam" id="TIGR00337">
    <property type="entry name" value="PyrG"/>
    <property type="match status" value="1"/>
</dbReference>
<keyword evidence="4" id="KW-0436">Ligase</keyword>
<evidence type="ECO:0000256" key="7">
    <source>
        <dbReference type="ARBA" id="ARBA00022840"/>
    </source>
</evidence>
<dbReference type="AlphaFoldDB" id="A0A0G0PRN8"/>
<dbReference type="InterPro" id="IPR017926">
    <property type="entry name" value="GATASE"/>
</dbReference>
<dbReference type="InterPro" id="IPR004468">
    <property type="entry name" value="CTP_synthase"/>
</dbReference>
<keyword evidence="7" id="KW-0067">ATP-binding</keyword>
<dbReference type="CDD" id="cd01746">
    <property type="entry name" value="GATase1_CTP_Synthase"/>
    <property type="match status" value="1"/>
</dbReference>
<evidence type="ECO:0000256" key="14">
    <source>
        <dbReference type="ARBA" id="ARBA00083191"/>
    </source>
</evidence>
<evidence type="ECO:0000256" key="13">
    <source>
        <dbReference type="ARBA" id="ARBA00079941"/>
    </source>
</evidence>
<dbReference type="Pfam" id="PF06418">
    <property type="entry name" value="CTP_synth_N"/>
    <property type="match status" value="1"/>
</dbReference>
<evidence type="ECO:0000256" key="1">
    <source>
        <dbReference type="ARBA" id="ARBA00005171"/>
    </source>
</evidence>
<evidence type="ECO:0000256" key="12">
    <source>
        <dbReference type="ARBA" id="ARBA00075170"/>
    </source>
</evidence>
<dbReference type="GO" id="GO:0046872">
    <property type="term" value="F:metal ion binding"/>
    <property type="evidence" value="ECO:0007669"/>
    <property type="project" value="UniProtKB-KW"/>
</dbReference>
<comment type="similarity">
    <text evidence="2">Belongs to the CTP synthase family.</text>
</comment>
<keyword evidence="10" id="KW-0665">Pyrimidine biosynthesis</keyword>
<dbReference type="NCBIfam" id="NF003792">
    <property type="entry name" value="PRK05380.1"/>
    <property type="match status" value="1"/>
</dbReference>
<feature type="domain" description="Glutamine amidotransferase" evidence="15">
    <location>
        <begin position="306"/>
        <end position="561"/>
    </location>
</feature>
<feature type="domain" description="CTP synthase N-terminal" evidence="16">
    <location>
        <begin position="2"/>
        <end position="265"/>
    </location>
</feature>
<proteinExistence type="inferred from homology"/>
<dbReference type="EC" id="6.3.4.2" evidence="3"/>
<keyword evidence="5" id="KW-0479">Metal-binding</keyword>
<dbReference type="PATRIC" id="fig|1618552.3.peg.1218"/>
<dbReference type="FunFam" id="3.40.50.300:FF:000009">
    <property type="entry name" value="CTP synthase"/>
    <property type="match status" value="1"/>
</dbReference>
<gene>
    <name evidence="17" type="ORF">UT61_C0067G0002</name>
</gene>
<evidence type="ECO:0000256" key="8">
    <source>
        <dbReference type="ARBA" id="ARBA00022842"/>
    </source>
</evidence>
<name>A0A0G0PRN8_9BACT</name>
<comment type="catalytic activity">
    <reaction evidence="11">
        <text>UTP + L-glutamine + ATP + H2O = CTP + L-glutamate + ADP + phosphate + 2 H(+)</text>
        <dbReference type="Rhea" id="RHEA:26426"/>
        <dbReference type="ChEBI" id="CHEBI:15377"/>
        <dbReference type="ChEBI" id="CHEBI:15378"/>
        <dbReference type="ChEBI" id="CHEBI:29985"/>
        <dbReference type="ChEBI" id="CHEBI:30616"/>
        <dbReference type="ChEBI" id="CHEBI:37563"/>
        <dbReference type="ChEBI" id="CHEBI:43474"/>
        <dbReference type="ChEBI" id="CHEBI:46398"/>
        <dbReference type="ChEBI" id="CHEBI:58359"/>
        <dbReference type="ChEBI" id="CHEBI:456216"/>
        <dbReference type="EC" id="6.3.4.2"/>
    </reaction>
</comment>
<dbReference type="GO" id="GO:0003883">
    <property type="term" value="F:CTP synthase activity"/>
    <property type="evidence" value="ECO:0007669"/>
    <property type="project" value="UniProtKB-EC"/>
</dbReference>
<keyword evidence="8" id="KW-0460">Magnesium</keyword>
<dbReference type="PANTHER" id="PTHR11550:SF0">
    <property type="entry name" value="CTP SYNTHASE-RELATED"/>
    <property type="match status" value="1"/>
</dbReference>
<dbReference type="EMBL" id="LBXL01000067">
    <property type="protein sequence ID" value="KKR27756.1"/>
    <property type="molecule type" value="Genomic_DNA"/>
</dbReference>
<dbReference type="Pfam" id="PF00117">
    <property type="entry name" value="GATase"/>
    <property type="match status" value="1"/>
</dbReference>
<dbReference type="InterPro" id="IPR029062">
    <property type="entry name" value="Class_I_gatase-like"/>
</dbReference>
<evidence type="ECO:0000256" key="2">
    <source>
        <dbReference type="ARBA" id="ARBA00007533"/>
    </source>
</evidence>
<evidence type="ECO:0000256" key="10">
    <source>
        <dbReference type="ARBA" id="ARBA00022975"/>
    </source>
</evidence>